<feature type="domain" description="PAS fold-3" evidence="3">
    <location>
        <begin position="884"/>
        <end position="956"/>
    </location>
</feature>
<organism evidence="4 5">
    <name type="scientific">Colwellia maritima</name>
    <dbReference type="NCBI Taxonomy" id="2912588"/>
    <lineage>
        <taxon>Bacteria</taxon>
        <taxon>Pseudomonadati</taxon>
        <taxon>Pseudomonadota</taxon>
        <taxon>Gammaproteobacteria</taxon>
        <taxon>Alteromonadales</taxon>
        <taxon>Colwelliaceae</taxon>
        <taxon>Colwellia</taxon>
    </lineage>
</organism>
<proteinExistence type="predicted"/>
<evidence type="ECO:0000313" key="4">
    <source>
        <dbReference type="EMBL" id="MCI2282420.1"/>
    </source>
</evidence>
<evidence type="ECO:0000259" key="3">
    <source>
        <dbReference type="Pfam" id="PF08447"/>
    </source>
</evidence>
<dbReference type="InterPro" id="IPR015943">
    <property type="entry name" value="WD40/YVTN_repeat-like_dom_sf"/>
</dbReference>
<dbReference type="InterPro" id="IPR011047">
    <property type="entry name" value="Quinoprotein_ADH-like_sf"/>
</dbReference>
<name>A0ABS9WX91_9GAMM</name>
<keyword evidence="1" id="KW-0597">Phosphoprotein</keyword>
<dbReference type="Proteomes" id="UP001139646">
    <property type="component" value="Unassembled WGS sequence"/>
</dbReference>
<dbReference type="InterPro" id="IPR011110">
    <property type="entry name" value="Reg_prop"/>
</dbReference>
<dbReference type="InterPro" id="IPR011044">
    <property type="entry name" value="Quino_amine_DH_bsu"/>
</dbReference>
<dbReference type="PANTHER" id="PTHR43547:SF2">
    <property type="entry name" value="HYBRID SIGNAL TRANSDUCTION HISTIDINE KINASE C"/>
    <property type="match status" value="1"/>
</dbReference>
<protein>
    <submittedName>
        <fullName evidence="4">PAS domain-containing protein</fullName>
    </submittedName>
</protein>
<evidence type="ECO:0000256" key="2">
    <source>
        <dbReference type="SAM" id="Phobius"/>
    </source>
</evidence>
<keyword evidence="2" id="KW-0472">Membrane</keyword>
<dbReference type="InterPro" id="IPR013655">
    <property type="entry name" value="PAS_fold_3"/>
</dbReference>
<dbReference type="InterPro" id="IPR035965">
    <property type="entry name" value="PAS-like_dom_sf"/>
</dbReference>
<dbReference type="Pfam" id="PF08447">
    <property type="entry name" value="PAS_3"/>
    <property type="match status" value="1"/>
</dbReference>
<dbReference type="EMBL" id="JAKKSL010000001">
    <property type="protein sequence ID" value="MCI2282420.1"/>
    <property type="molecule type" value="Genomic_DNA"/>
</dbReference>
<gene>
    <name evidence="4" type="ORF">L3081_02185</name>
</gene>
<keyword evidence="2" id="KW-0812">Transmembrane</keyword>
<keyword evidence="2" id="KW-1133">Transmembrane helix</keyword>
<dbReference type="Pfam" id="PF07494">
    <property type="entry name" value="Reg_prop"/>
    <property type="match status" value="2"/>
</dbReference>
<keyword evidence="5" id="KW-1185">Reference proteome</keyword>
<dbReference type="SUPFAM" id="SSF50969">
    <property type="entry name" value="YVTN repeat-like/Quinoprotein amine dehydrogenase"/>
    <property type="match status" value="1"/>
</dbReference>
<dbReference type="RefSeq" id="WP_242283109.1">
    <property type="nucleotide sequence ID" value="NZ_JAKKSL010000001.1"/>
</dbReference>
<evidence type="ECO:0000256" key="1">
    <source>
        <dbReference type="ARBA" id="ARBA00022553"/>
    </source>
</evidence>
<dbReference type="SUPFAM" id="SSF55785">
    <property type="entry name" value="PYP-like sensor domain (PAS domain)"/>
    <property type="match status" value="1"/>
</dbReference>
<reference evidence="4" key="1">
    <citation type="submission" date="2022-01" db="EMBL/GenBank/DDBJ databases">
        <title>Colwellia maritima, isolated from seawater.</title>
        <authorList>
            <person name="Kristyanto S."/>
            <person name="Jung J."/>
            <person name="Jeon C.O."/>
        </authorList>
    </citation>
    <scope>NUCLEOTIDE SEQUENCE</scope>
    <source>
        <strain evidence="4">MSW7</strain>
    </source>
</reference>
<dbReference type="SUPFAM" id="SSF50998">
    <property type="entry name" value="Quinoprotein alcohol dehydrogenase-like"/>
    <property type="match status" value="1"/>
</dbReference>
<comment type="caution">
    <text evidence="4">The sequence shown here is derived from an EMBL/GenBank/DDBJ whole genome shotgun (WGS) entry which is preliminary data.</text>
</comment>
<dbReference type="Gene3D" id="3.30.450.20">
    <property type="entry name" value="PAS domain"/>
    <property type="match status" value="1"/>
</dbReference>
<dbReference type="Gene3D" id="2.60.40.10">
    <property type="entry name" value="Immunoglobulins"/>
    <property type="match status" value="1"/>
</dbReference>
<sequence length="1045" mass="120627">MIFRIKFIFLIYLISLFIPLTKVSANNNIQNLFLTQLSVENGLSQGTVNSILADNRGFIWLATDNGLNIYDGYSFKQLSGPNNSFIDSSIFFVKQDSLGFIWINVDQGLYRYQPETDQYRLVFASNIDNLGPAAVDITEGKNSENQSGYWAATNRTINFYQANKNKVILTLDLSNELPEKENIYKIKYHKHVLYIATRVGVYAYHVTLKKWRQLPKLSTENTTEKTSLVKANRVFNLHIDEYENLYMGTDNGMFSLNIKNIHEYIQANSEINAYNLVVKNIAVWQFLSDGKQLYVVSNQGLHVIDVTKQQSKFLFGLSDYFENIANNEIISITQDKGGVFWLGSRSSGVYLWDPSLELIKNYRYQKNTANSLSDNAVWVVTKQLNNQQKVWVGTSHGLNIIDTEQHTVEQITSSLTTSKQLKDFEVYNIFPYKTELLLLSTNQGIILYSQELKQVIPFNYTDEIISILAKDHYSAYLHEQRYLWLIFDEETAAIDLQTGQLDTLSELGKVVPLNTIFNFLGSLPNSQTLLFSTNDSLWSYDTNTKETVRLYKHPNIIENEWLSFENWVIDKNNIFWLSYPTKGLIGLEYPTFKPKYFYHNRNSIIDNNVYSLLTDDEGDLWFSSHKGLFVLNTDNQFIRNFTIADGFSAMEFNSRAGLKLPNGSFVYGSMEGVSVFDPIKLKNKHVDDKINIYITAINVLSRQLNTPLLINQDDDVLLNYDDVGIRFDFSTLSYADRREVIYEYQLTGDSNVSYPPTTENRVTFAALPSGTHFLSVRAKSPITGEYSTSKKIKLVVSYAPWKSPLAFTVYAILLLSLMIIWLYQRHKQKQQLLTTHEEVKFRENRLQLALVGSNSEVWDWQAKDNMMFGKRLAQELGYVDLTNAHTFDQHVKLIHPDDKESFLTQWHLFIEKNDLSETFTCTYRLKHAQGHWLWYRDLGKIVTLDNQNKPSRITGAYTNITKTRAAEVRSHYYGEAFKQTNDWVLIVNDDFTRITANQSLRNVFGLPEEEFSLQSNFMGLSHRVGSFLNPYFLHYMKDSIGEVKS</sequence>
<dbReference type="InterPro" id="IPR013783">
    <property type="entry name" value="Ig-like_fold"/>
</dbReference>
<feature type="transmembrane region" description="Helical" evidence="2">
    <location>
        <begin position="805"/>
        <end position="823"/>
    </location>
</feature>
<dbReference type="Gene3D" id="2.130.10.10">
    <property type="entry name" value="YVTN repeat-like/Quinoprotein amine dehydrogenase"/>
    <property type="match status" value="3"/>
</dbReference>
<evidence type="ECO:0000313" key="5">
    <source>
        <dbReference type="Proteomes" id="UP001139646"/>
    </source>
</evidence>
<accession>A0ABS9WX91</accession>
<dbReference type="PANTHER" id="PTHR43547">
    <property type="entry name" value="TWO-COMPONENT HISTIDINE KINASE"/>
    <property type="match status" value="1"/>
</dbReference>